<dbReference type="Proteomes" id="UP001283341">
    <property type="component" value="Unassembled WGS sequence"/>
</dbReference>
<accession>A0AAE0IRI0</accession>
<proteinExistence type="predicted"/>
<reference evidence="1" key="2">
    <citation type="submission" date="2023-06" db="EMBL/GenBank/DDBJ databases">
        <authorList>
            <consortium name="Lawrence Berkeley National Laboratory"/>
            <person name="Haridas S."/>
            <person name="Hensen N."/>
            <person name="Bonometti L."/>
            <person name="Westerberg I."/>
            <person name="Brannstrom I.O."/>
            <person name="Guillou S."/>
            <person name="Cros-Aarteil S."/>
            <person name="Calhoun S."/>
            <person name="Kuo A."/>
            <person name="Mondo S."/>
            <person name="Pangilinan J."/>
            <person name="Riley R."/>
            <person name="Labutti K."/>
            <person name="Andreopoulos B."/>
            <person name="Lipzen A."/>
            <person name="Chen C."/>
            <person name="Yanf M."/>
            <person name="Daum C."/>
            <person name="Ng V."/>
            <person name="Clum A."/>
            <person name="Steindorff A."/>
            <person name="Ohm R."/>
            <person name="Martin F."/>
            <person name="Silar P."/>
            <person name="Natvig D."/>
            <person name="Lalanne C."/>
            <person name="Gautier V."/>
            <person name="Ament-Velasquez S.L."/>
            <person name="Kruys A."/>
            <person name="Hutchinson M.I."/>
            <person name="Powell A.J."/>
            <person name="Barry K."/>
            <person name="Miller A.N."/>
            <person name="Grigoriev I.V."/>
            <person name="Debuchy R."/>
            <person name="Gladieux P."/>
            <person name="Thoren M.H."/>
            <person name="Johannesson H."/>
        </authorList>
    </citation>
    <scope>NUCLEOTIDE SEQUENCE</scope>
    <source>
        <strain evidence="1">CBS 118394</strain>
    </source>
</reference>
<protein>
    <submittedName>
        <fullName evidence="1">Uncharacterized protein</fullName>
    </submittedName>
</protein>
<name>A0AAE0IRI0_9PEZI</name>
<organism evidence="1 2">
    <name type="scientific">Apodospora peruviana</name>
    <dbReference type="NCBI Taxonomy" id="516989"/>
    <lineage>
        <taxon>Eukaryota</taxon>
        <taxon>Fungi</taxon>
        <taxon>Dikarya</taxon>
        <taxon>Ascomycota</taxon>
        <taxon>Pezizomycotina</taxon>
        <taxon>Sordariomycetes</taxon>
        <taxon>Sordariomycetidae</taxon>
        <taxon>Sordariales</taxon>
        <taxon>Lasiosphaeriaceae</taxon>
        <taxon>Apodospora</taxon>
    </lineage>
</organism>
<evidence type="ECO:0000313" key="1">
    <source>
        <dbReference type="EMBL" id="KAK3329949.1"/>
    </source>
</evidence>
<sequence>MIPQPRLSFNTTLKNKPLPPVPPSPEGLDGPALLEALDTFHKSLSHTRYVVSGLAALAVWGFTDVLPHHITIMCSAADKEVIRAWAKVSGWHLYPHKPDMIGLPIFAPNITDPRGGAAVVVRRLKIKGTDSFECSCSEVVVGRTIPTIAKVLTLPALLDQYCHAYGVALVDQQQSEERAAAEAAQAAHGIAKTILCLLRRMTDDSTAVVVRLLTPQNAPHVAESEFWVPFTARYPATLTLFGRCGLLGSSLMPLRVSSPVTISPLVVPTRRYLVDGEGLDGEGDDSGCFVTVCHEESEGTELDVWGLEPELRTMLDEASDVELAGRGTNSLGCGNWI</sequence>
<keyword evidence="2" id="KW-1185">Reference proteome</keyword>
<gene>
    <name evidence="1" type="ORF">B0H66DRAFT_542427</name>
</gene>
<evidence type="ECO:0000313" key="2">
    <source>
        <dbReference type="Proteomes" id="UP001283341"/>
    </source>
</evidence>
<comment type="caution">
    <text evidence="1">The sequence shown here is derived from an EMBL/GenBank/DDBJ whole genome shotgun (WGS) entry which is preliminary data.</text>
</comment>
<dbReference type="AlphaFoldDB" id="A0AAE0IRI0"/>
<dbReference type="EMBL" id="JAUEDM010000001">
    <property type="protein sequence ID" value="KAK3329949.1"/>
    <property type="molecule type" value="Genomic_DNA"/>
</dbReference>
<reference evidence="1" key="1">
    <citation type="journal article" date="2023" name="Mol. Phylogenet. Evol.">
        <title>Genome-scale phylogeny and comparative genomics of the fungal order Sordariales.</title>
        <authorList>
            <person name="Hensen N."/>
            <person name="Bonometti L."/>
            <person name="Westerberg I."/>
            <person name="Brannstrom I.O."/>
            <person name="Guillou S."/>
            <person name="Cros-Aarteil S."/>
            <person name="Calhoun S."/>
            <person name="Haridas S."/>
            <person name="Kuo A."/>
            <person name="Mondo S."/>
            <person name="Pangilinan J."/>
            <person name="Riley R."/>
            <person name="LaButti K."/>
            <person name="Andreopoulos B."/>
            <person name="Lipzen A."/>
            <person name="Chen C."/>
            <person name="Yan M."/>
            <person name="Daum C."/>
            <person name="Ng V."/>
            <person name="Clum A."/>
            <person name="Steindorff A."/>
            <person name="Ohm R.A."/>
            <person name="Martin F."/>
            <person name="Silar P."/>
            <person name="Natvig D.O."/>
            <person name="Lalanne C."/>
            <person name="Gautier V."/>
            <person name="Ament-Velasquez S.L."/>
            <person name="Kruys A."/>
            <person name="Hutchinson M.I."/>
            <person name="Powell A.J."/>
            <person name="Barry K."/>
            <person name="Miller A.N."/>
            <person name="Grigoriev I.V."/>
            <person name="Debuchy R."/>
            <person name="Gladieux P."/>
            <person name="Hiltunen Thoren M."/>
            <person name="Johannesson H."/>
        </authorList>
    </citation>
    <scope>NUCLEOTIDE SEQUENCE</scope>
    <source>
        <strain evidence="1">CBS 118394</strain>
    </source>
</reference>